<gene>
    <name evidence="1" type="ORF">B0H17DRAFT_1202026</name>
</gene>
<keyword evidence="2" id="KW-1185">Reference proteome</keyword>
<accession>A0AAD7GHV2</accession>
<proteinExistence type="predicted"/>
<protein>
    <submittedName>
        <fullName evidence="1">Uncharacterized protein</fullName>
    </submittedName>
</protein>
<reference evidence="1" key="1">
    <citation type="submission" date="2023-03" db="EMBL/GenBank/DDBJ databases">
        <title>Massive genome expansion in bonnet fungi (Mycena s.s.) driven by repeated elements and novel gene families across ecological guilds.</title>
        <authorList>
            <consortium name="Lawrence Berkeley National Laboratory"/>
            <person name="Harder C.B."/>
            <person name="Miyauchi S."/>
            <person name="Viragh M."/>
            <person name="Kuo A."/>
            <person name="Thoen E."/>
            <person name="Andreopoulos B."/>
            <person name="Lu D."/>
            <person name="Skrede I."/>
            <person name="Drula E."/>
            <person name="Henrissat B."/>
            <person name="Morin E."/>
            <person name="Kohler A."/>
            <person name="Barry K."/>
            <person name="LaButti K."/>
            <person name="Morin E."/>
            <person name="Salamov A."/>
            <person name="Lipzen A."/>
            <person name="Mereny Z."/>
            <person name="Hegedus B."/>
            <person name="Baldrian P."/>
            <person name="Stursova M."/>
            <person name="Weitz H."/>
            <person name="Taylor A."/>
            <person name="Grigoriev I.V."/>
            <person name="Nagy L.G."/>
            <person name="Martin F."/>
            <person name="Kauserud H."/>
        </authorList>
    </citation>
    <scope>NUCLEOTIDE SEQUENCE</scope>
    <source>
        <strain evidence="1">CBHHK067</strain>
    </source>
</reference>
<evidence type="ECO:0000313" key="2">
    <source>
        <dbReference type="Proteomes" id="UP001221757"/>
    </source>
</evidence>
<evidence type="ECO:0000313" key="1">
    <source>
        <dbReference type="EMBL" id="KAJ7689775.1"/>
    </source>
</evidence>
<dbReference type="Proteomes" id="UP001221757">
    <property type="component" value="Unassembled WGS sequence"/>
</dbReference>
<name>A0AAD7GHV2_MYCRO</name>
<dbReference type="AlphaFoldDB" id="A0AAD7GHV2"/>
<sequence>MFCSRDAPRDITSRWVSNLVDTHEEEVLARNPGCACLYCGKPAIKLQTTLAITLHGDPPTIQVLCQPLCTKNRDDACAIQAQETIDQGIGNYPGRGTEVYRGS</sequence>
<organism evidence="1 2">
    <name type="scientific">Mycena rosella</name>
    <name type="common">Pink bonnet</name>
    <name type="synonym">Agaricus rosellus</name>
    <dbReference type="NCBI Taxonomy" id="1033263"/>
    <lineage>
        <taxon>Eukaryota</taxon>
        <taxon>Fungi</taxon>
        <taxon>Dikarya</taxon>
        <taxon>Basidiomycota</taxon>
        <taxon>Agaricomycotina</taxon>
        <taxon>Agaricomycetes</taxon>
        <taxon>Agaricomycetidae</taxon>
        <taxon>Agaricales</taxon>
        <taxon>Marasmiineae</taxon>
        <taxon>Mycenaceae</taxon>
        <taxon>Mycena</taxon>
    </lineage>
</organism>
<comment type="caution">
    <text evidence="1">The sequence shown here is derived from an EMBL/GenBank/DDBJ whole genome shotgun (WGS) entry which is preliminary data.</text>
</comment>
<dbReference type="EMBL" id="JARKIE010000069">
    <property type="protein sequence ID" value="KAJ7689775.1"/>
    <property type="molecule type" value="Genomic_DNA"/>
</dbReference>